<evidence type="ECO:0000259" key="2">
    <source>
        <dbReference type="Pfam" id="PF16169"/>
    </source>
</evidence>
<protein>
    <submittedName>
        <fullName evidence="3">Peptidase</fullName>
    </submittedName>
</protein>
<dbReference type="PATRIC" id="fig|1382798.3.peg.754"/>
<feature type="domain" description="DUF4872" evidence="2">
    <location>
        <begin position="155"/>
        <end position="329"/>
    </location>
</feature>
<proteinExistence type="predicted"/>
<evidence type="ECO:0000259" key="1">
    <source>
        <dbReference type="Pfam" id="PF14399"/>
    </source>
</evidence>
<reference evidence="3 5" key="1">
    <citation type="journal article" date="2015" name="Antonie Van Leeuwenhoek">
        <title>Tamlana nanhaiensis sp. nov., isolated from surface seawater collected from the South China Sea.</title>
        <authorList>
            <person name="Liu X."/>
            <person name="Lai Q."/>
            <person name="Du Y."/>
            <person name="Li G."/>
            <person name="Sun F."/>
            <person name="Shao Z."/>
        </authorList>
    </citation>
    <scope>NUCLEOTIDE SEQUENCE [LARGE SCALE GENOMIC DNA]</scope>
    <source>
        <strain evidence="3 5">FHC16</strain>
    </source>
</reference>
<dbReference type="EMBL" id="JTDV01000010">
    <property type="protein sequence ID" value="KJD32288.1"/>
    <property type="molecule type" value="Genomic_DNA"/>
</dbReference>
<dbReference type="STRING" id="1382798.PK35_10985"/>
<gene>
    <name evidence="3" type="ORF">PK35_10985</name>
    <name evidence="4" type="ORF">PK35_11870</name>
</gene>
<dbReference type="Pfam" id="PF16169">
    <property type="entry name" value="DUF4872"/>
    <property type="match status" value="1"/>
</dbReference>
<dbReference type="Pfam" id="PF14399">
    <property type="entry name" value="BtrH_N"/>
    <property type="match status" value="1"/>
</dbReference>
<organism evidence="3 5">
    <name type="scientific">Neotamlana nanhaiensis</name>
    <dbReference type="NCBI Taxonomy" id="1382798"/>
    <lineage>
        <taxon>Bacteria</taxon>
        <taxon>Pseudomonadati</taxon>
        <taxon>Bacteroidota</taxon>
        <taxon>Flavobacteriia</taxon>
        <taxon>Flavobacteriales</taxon>
        <taxon>Flavobacteriaceae</taxon>
        <taxon>Neotamlana</taxon>
    </lineage>
</organism>
<feature type="domain" description="Butirosin biosynthesis protein H N-terminal" evidence="1">
    <location>
        <begin position="12"/>
        <end position="143"/>
    </location>
</feature>
<evidence type="ECO:0000313" key="4">
    <source>
        <dbReference type="EMBL" id="KJD32288.1"/>
    </source>
</evidence>
<evidence type="ECO:0000313" key="5">
    <source>
        <dbReference type="Proteomes" id="UP000032361"/>
    </source>
</evidence>
<keyword evidence="5" id="KW-1185">Reference proteome</keyword>
<dbReference type="InterPro" id="IPR032369">
    <property type="entry name" value="DUF4872"/>
</dbReference>
<dbReference type="RefSeq" id="WP_044626770.1">
    <property type="nucleotide sequence ID" value="NZ_JTDV01000010.1"/>
</dbReference>
<dbReference type="AlphaFoldDB" id="A0A0D7VZ55"/>
<dbReference type="Proteomes" id="UP000032361">
    <property type="component" value="Unassembled WGS sequence"/>
</dbReference>
<comment type="caution">
    <text evidence="3">The sequence shown here is derived from an EMBL/GenBank/DDBJ whole genome shotgun (WGS) entry which is preliminary data.</text>
</comment>
<evidence type="ECO:0000313" key="3">
    <source>
        <dbReference type="EMBL" id="KJD32126.1"/>
    </source>
</evidence>
<dbReference type="InterPro" id="IPR026935">
    <property type="entry name" value="BtrH_N"/>
</dbReference>
<name>A0A0D7VZ55_9FLAO</name>
<sequence length="334" mass="38101">MKIDFKHHQSAHCENGVVSNLMKHNGLNISEPMIFGIGSGLIYCYIPFLKVNHGPAVTYRVMPGLIFKRFAKRIGVTFKREKFKSVTKAKQRLDENLKNNNPVGLQVGIYHLLYLPDHYRFHFNAHNIVVYGKEDNNYLVSDPVIETVATLDEKQMEKARFAKGPFAPNGQIYYPISFPKESDIPYKEAIIKGINQTCRDMLAPIPIVGVKGIRRVAKLIKKWPKKKGIKVANHYLGQIVRMQEEIGTGGGGFRYIFAAFLQESSGILNNEKLRELSKEMTEIGDLWRDFALEASRLYKNRKATTGSYDKVSEMLLELADKEEVFFKALKKAIK</sequence>
<accession>A0A0D7VZ55</accession>
<dbReference type="EMBL" id="JTDV01000010">
    <property type="protein sequence ID" value="KJD32126.1"/>
    <property type="molecule type" value="Genomic_DNA"/>
</dbReference>